<dbReference type="AlphaFoldDB" id="A0A067Q8J0"/>
<sequence>MSPVIEICIFPSSEGYRSDRILLDKAVVDAKGLLLSVILWGRFIACYLVIGWESLQHHQNLRDDKTLYGRLREGLKDCFSGPVHEVFHIQPQPDLDISPPPPPSLSAPVTELAFIVPKDSTPDEVARNKSSLVGLMNELVKVTSETPGSTSKGLWGASVDRKQENIVFMGGWQSAEI</sequence>
<evidence type="ECO:0000313" key="2">
    <source>
        <dbReference type="Proteomes" id="UP000027265"/>
    </source>
</evidence>
<dbReference type="HOGENOM" id="CLU_081631_3_2_1"/>
<reference evidence="2" key="1">
    <citation type="journal article" date="2014" name="Proc. Natl. Acad. Sci. U.S.A.">
        <title>Extensive sampling of basidiomycete genomes demonstrates inadequacy of the white-rot/brown-rot paradigm for wood decay fungi.</title>
        <authorList>
            <person name="Riley R."/>
            <person name="Salamov A.A."/>
            <person name="Brown D.W."/>
            <person name="Nagy L.G."/>
            <person name="Floudas D."/>
            <person name="Held B.W."/>
            <person name="Levasseur A."/>
            <person name="Lombard V."/>
            <person name="Morin E."/>
            <person name="Otillar R."/>
            <person name="Lindquist E.A."/>
            <person name="Sun H."/>
            <person name="LaButti K.M."/>
            <person name="Schmutz J."/>
            <person name="Jabbour D."/>
            <person name="Luo H."/>
            <person name="Baker S.E."/>
            <person name="Pisabarro A.G."/>
            <person name="Walton J.D."/>
            <person name="Blanchette R.A."/>
            <person name="Henrissat B."/>
            <person name="Martin F."/>
            <person name="Cullen D."/>
            <person name="Hibbett D.S."/>
            <person name="Grigoriev I.V."/>
        </authorList>
    </citation>
    <scope>NUCLEOTIDE SEQUENCE [LARGE SCALE GENOMIC DNA]</scope>
    <source>
        <strain evidence="2">MUCL 33604</strain>
    </source>
</reference>
<dbReference type="STRING" id="933084.A0A067Q8J0"/>
<gene>
    <name evidence="1" type="ORF">JAAARDRAFT_189771</name>
</gene>
<dbReference type="Proteomes" id="UP000027265">
    <property type="component" value="Unassembled WGS sequence"/>
</dbReference>
<evidence type="ECO:0000313" key="1">
    <source>
        <dbReference type="EMBL" id="KDQ62445.1"/>
    </source>
</evidence>
<keyword evidence="2" id="KW-1185">Reference proteome</keyword>
<dbReference type="InParanoid" id="A0A067Q8J0"/>
<organism evidence="1 2">
    <name type="scientific">Jaapia argillacea MUCL 33604</name>
    <dbReference type="NCBI Taxonomy" id="933084"/>
    <lineage>
        <taxon>Eukaryota</taxon>
        <taxon>Fungi</taxon>
        <taxon>Dikarya</taxon>
        <taxon>Basidiomycota</taxon>
        <taxon>Agaricomycotina</taxon>
        <taxon>Agaricomycetes</taxon>
        <taxon>Agaricomycetidae</taxon>
        <taxon>Jaapiales</taxon>
        <taxon>Jaapiaceae</taxon>
        <taxon>Jaapia</taxon>
    </lineage>
</organism>
<protein>
    <submittedName>
        <fullName evidence="1">Uncharacterized protein</fullName>
    </submittedName>
</protein>
<accession>A0A067Q8J0</accession>
<dbReference type="OrthoDB" id="3830579at2759"/>
<dbReference type="EMBL" id="KL197711">
    <property type="protein sequence ID" value="KDQ62445.1"/>
    <property type="molecule type" value="Genomic_DNA"/>
</dbReference>
<name>A0A067Q8J0_9AGAM</name>
<proteinExistence type="predicted"/>